<organism evidence="2 3">
    <name type="scientific">Sphingomonas alpina</name>
    <dbReference type="NCBI Taxonomy" id="653931"/>
    <lineage>
        <taxon>Bacteria</taxon>
        <taxon>Pseudomonadati</taxon>
        <taxon>Pseudomonadota</taxon>
        <taxon>Alphaproteobacteria</taxon>
        <taxon>Sphingomonadales</taxon>
        <taxon>Sphingomonadaceae</taxon>
        <taxon>Sphingomonas</taxon>
    </lineage>
</organism>
<dbReference type="EMBL" id="CP061038">
    <property type="protein sequence ID" value="QNQ08806.1"/>
    <property type="molecule type" value="Genomic_DNA"/>
</dbReference>
<accession>A0A7H0LGK3</accession>
<name>A0A7H0LGK3_9SPHN</name>
<keyword evidence="1" id="KW-0472">Membrane</keyword>
<keyword evidence="1" id="KW-1133">Transmembrane helix</keyword>
<protein>
    <submittedName>
        <fullName evidence="2">Uncharacterized protein</fullName>
    </submittedName>
</protein>
<keyword evidence="1" id="KW-0812">Transmembrane</keyword>
<reference evidence="2 3" key="1">
    <citation type="submission" date="2020-09" db="EMBL/GenBank/DDBJ databases">
        <title>Sphingomonas sp., a new species isolated from pork steak.</title>
        <authorList>
            <person name="Heidler von Heilborn D."/>
        </authorList>
    </citation>
    <scope>NUCLEOTIDE SEQUENCE [LARGE SCALE GENOMIC DNA]</scope>
    <source>
        <strain evidence="3">S8-3T</strain>
    </source>
</reference>
<feature type="transmembrane region" description="Helical" evidence="1">
    <location>
        <begin position="20"/>
        <end position="42"/>
    </location>
</feature>
<evidence type="ECO:0000256" key="1">
    <source>
        <dbReference type="SAM" id="Phobius"/>
    </source>
</evidence>
<gene>
    <name evidence="2" type="ORF">H3Z74_19100</name>
</gene>
<dbReference type="RefSeq" id="WP_187761133.1">
    <property type="nucleotide sequence ID" value="NZ_CP061038.1"/>
</dbReference>
<evidence type="ECO:0000313" key="3">
    <source>
        <dbReference type="Proteomes" id="UP000516148"/>
    </source>
</evidence>
<dbReference type="AlphaFoldDB" id="A0A7H0LGK3"/>
<dbReference type="KEGG" id="spap:H3Z74_19100"/>
<sequence>MPDLQSDTDKLIRARQRSRATVMGLILGALVILVFAITIVKIKAGMPH</sequence>
<keyword evidence="3" id="KW-1185">Reference proteome</keyword>
<dbReference type="Proteomes" id="UP000516148">
    <property type="component" value="Chromosome"/>
</dbReference>
<proteinExistence type="predicted"/>
<evidence type="ECO:0000313" key="2">
    <source>
        <dbReference type="EMBL" id="QNQ08806.1"/>
    </source>
</evidence>